<evidence type="ECO:0000313" key="3">
    <source>
        <dbReference type="EMBL" id="OSY39443.1"/>
    </source>
</evidence>
<feature type="region of interest" description="Disordered" evidence="1">
    <location>
        <begin position="1"/>
        <end position="29"/>
    </location>
</feature>
<feature type="transmembrane region" description="Helical" evidence="2">
    <location>
        <begin position="102"/>
        <end position="124"/>
    </location>
</feature>
<feature type="transmembrane region" description="Helical" evidence="2">
    <location>
        <begin position="70"/>
        <end position="90"/>
    </location>
</feature>
<evidence type="ECO:0000313" key="4">
    <source>
        <dbReference type="Proteomes" id="UP000194360"/>
    </source>
</evidence>
<feature type="region of interest" description="Disordered" evidence="1">
    <location>
        <begin position="148"/>
        <end position="171"/>
    </location>
</feature>
<reference evidence="3 4" key="1">
    <citation type="submission" date="2016-09" db="EMBL/GenBank/DDBJ databases">
        <title>Pseudonocardia autotrophica DSM535, a candidate organism with high potential of specific P450 cytochromes.</title>
        <authorList>
            <person name="Grumaz C."/>
            <person name="Vainshtein Y."/>
            <person name="Kirstahler P."/>
            <person name="Sohn K."/>
        </authorList>
    </citation>
    <scope>NUCLEOTIDE SEQUENCE [LARGE SCALE GENOMIC DNA]</scope>
    <source>
        <strain evidence="3 4">DSM 535</strain>
    </source>
</reference>
<evidence type="ECO:0000256" key="2">
    <source>
        <dbReference type="SAM" id="Phobius"/>
    </source>
</evidence>
<proteinExistence type="predicted"/>
<dbReference type="InterPro" id="IPR009937">
    <property type="entry name" value="Phage_holin_3_6"/>
</dbReference>
<protein>
    <submittedName>
        <fullName evidence="3">Uncharacterized protein</fullName>
    </submittedName>
</protein>
<keyword evidence="2" id="KW-1133">Transmembrane helix</keyword>
<keyword evidence="2" id="KW-0472">Membrane</keyword>
<sequence length="171" mass="18280">MASNSQSGNAEVPPVLPSIPLSPEPGPRDQSLGALAKDVTTHLSTLVRSEVELAKAEVTAEVKKGVQGSVFFVIAAVIALFSLFYLFFTLAEFLSLWLNRAAGFGITFLVMLLIAGLFGLLGYLRVRKIRKPERTIDSLKDSAQVLSQRGRGGDNVRELTDGPSGRHAAAG</sequence>
<name>A0A1Y2MW94_PSEAH</name>
<keyword evidence="2" id="KW-0812">Transmembrane</keyword>
<gene>
    <name evidence="3" type="ORF">BG845_03388</name>
</gene>
<feature type="compositionally biased region" description="Basic and acidic residues" evidence="1">
    <location>
        <begin position="151"/>
        <end position="160"/>
    </location>
</feature>
<dbReference type="EMBL" id="MIGB01000017">
    <property type="protein sequence ID" value="OSY39443.1"/>
    <property type="molecule type" value="Genomic_DNA"/>
</dbReference>
<dbReference type="Proteomes" id="UP000194360">
    <property type="component" value="Unassembled WGS sequence"/>
</dbReference>
<feature type="compositionally biased region" description="Pro residues" evidence="1">
    <location>
        <begin position="14"/>
        <end position="25"/>
    </location>
</feature>
<dbReference type="Pfam" id="PF07332">
    <property type="entry name" value="Phage_holin_3_6"/>
    <property type="match status" value="1"/>
</dbReference>
<organism evidence="3 4">
    <name type="scientific">Pseudonocardia autotrophica</name>
    <name type="common">Amycolata autotrophica</name>
    <name type="synonym">Nocardia autotrophica</name>
    <dbReference type="NCBI Taxonomy" id="2074"/>
    <lineage>
        <taxon>Bacteria</taxon>
        <taxon>Bacillati</taxon>
        <taxon>Actinomycetota</taxon>
        <taxon>Actinomycetes</taxon>
        <taxon>Pseudonocardiales</taxon>
        <taxon>Pseudonocardiaceae</taxon>
        <taxon>Pseudonocardia</taxon>
    </lineage>
</organism>
<dbReference type="AlphaFoldDB" id="A0A1Y2MW94"/>
<keyword evidence="4" id="KW-1185">Reference proteome</keyword>
<accession>A0A1Y2MW94</accession>
<comment type="caution">
    <text evidence="3">The sequence shown here is derived from an EMBL/GenBank/DDBJ whole genome shotgun (WGS) entry which is preliminary data.</text>
</comment>
<dbReference type="STRING" id="2074.BG845_03388"/>
<evidence type="ECO:0000256" key="1">
    <source>
        <dbReference type="SAM" id="MobiDB-lite"/>
    </source>
</evidence>